<gene>
    <name evidence="3" type="ORF">HA50_22605</name>
</gene>
<dbReference type="Gene3D" id="3.30.429.10">
    <property type="entry name" value="Macrophage Migration Inhibitory Factor"/>
    <property type="match status" value="1"/>
</dbReference>
<sequence length="76" mass="8824">MPHIIIKIVERDEDDKILLSEALCNAMSETLNIEKDKISITIEDIAMDDWVEQVYKPDILGKESILYKKPGYKIPY</sequence>
<dbReference type="STRING" id="55209.HA50_22605"/>
<protein>
    <submittedName>
        <fullName evidence="3">4-oxalocrotonate tautomerase</fullName>
    </submittedName>
</protein>
<evidence type="ECO:0000313" key="4">
    <source>
        <dbReference type="Proteomes" id="UP000193749"/>
    </source>
</evidence>
<dbReference type="InterPro" id="IPR004370">
    <property type="entry name" value="4-OT-like_dom"/>
</dbReference>
<organism evidence="3 4">
    <name type="scientific">Pantoea cypripedii</name>
    <name type="common">Pectobacterium cypripedii</name>
    <name type="synonym">Erwinia cypripedii</name>
    <dbReference type="NCBI Taxonomy" id="55209"/>
    <lineage>
        <taxon>Bacteria</taxon>
        <taxon>Pseudomonadati</taxon>
        <taxon>Pseudomonadota</taxon>
        <taxon>Gammaproteobacteria</taxon>
        <taxon>Enterobacterales</taxon>
        <taxon>Erwiniaceae</taxon>
        <taxon>Pantoea</taxon>
    </lineage>
</organism>
<dbReference type="GO" id="GO:0016853">
    <property type="term" value="F:isomerase activity"/>
    <property type="evidence" value="ECO:0007669"/>
    <property type="project" value="UniProtKB-KW"/>
</dbReference>
<reference evidence="3 4" key="1">
    <citation type="journal article" date="2017" name="Antonie Van Leeuwenhoek">
        <title>Phylogenomic resolution of the bacterial genus Pantoea and its relationship with Erwinia and Tatumella.</title>
        <authorList>
            <person name="Palmer M."/>
            <person name="Steenkamp E.T."/>
            <person name="Coetzee M.P."/>
            <person name="Chan W.Y."/>
            <person name="van Zyl E."/>
            <person name="De Maayer P."/>
            <person name="Coutinho T.A."/>
            <person name="Blom J."/>
            <person name="Smits T.H."/>
            <person name="Duffy B."/>
            <person name="Venter S.N."/>
        </authorList>
    </citation>
    <scope>NUCLEOTIDE SEQUENCE [LARGE SCALE GENOMIC DNA]</scope>
    <source>
        <strain evidence="3 4">LMG 2657</strain>
    </source>
</reference>
<dbReference type="RefSeq" id="WP_084879141.1">
    <property type="nucleotide sequence ID" value="NZ_JAGGMY010000002.1"/>
</dbReference>
<dbReference type="InterPro" id="IPR014347">
    <property type="entry name" value="Tautomerase/MIF_sf"/>
</dbReference>
<name>A0A1X1EKS7_PANCY</name>
<dbReference type="AlphaFoldDB" id="A0A1X1EKS7"/>
<dbReference type="SUPFAM" id="SSF55331">
    <property type="entry name" value="Tautomerase/MIF"/>
    <property type="match status" value="1"/>
</dbReference>
<dbReference type="EMBL" id="MLJI01000002">
    <property type="protein sequence ID" value="ORM89432.1"/>
    <property type="molecule type" value="Genomic_DNA"/>
</dbReference>
<dbReference type="Pfam" id="PF01361">
    <property type="entry name" value="Tautomerase"/>
    <property type="match status" value="1"/>
</dbReference>
<keyword evidence="4" id="KW-1185">Reference proteome</keyword>
<evidence type="ECO:0000256" key="1">
    <source>
        <dbReference type="ARBA" id="ARBA00023235"/>
    </source>
</evidence>
<dbReference type="Proteomes" id="UP000193749">
    <property type="component" value="Unassembled WGS sequence"/>
</dbReference>
<feature type="domain" description="4-oxalocrotonate tautomerase-like" evidence="2">
    <location>
        <begin position="2"/>
        <end position="51"/>
    </location>
</feature>
<accession>A0A1X1EKS7</accession>
<keyword evidence="1" id="KW-0413">Isomerase</keyword>
<evidence type="ECO:0000313" key="3">
    <source>
        <dbReference type="EMBL" id="ORM89432.1"/>
    </source>
</evidence>
<comment type="caution">
    <text evidence="3">The sequence shown here is derived from an EMBL/GenBank/DDBJ whole genome shotgun (WGS) entry which is preliminary data.</text>
</comment>
<dbReference type="OrthoDB" id="9799841at2"/>
<proteinExistence type="predicted"/>
<evidence type="ECO:0000259" key="2">
    <source>
        <dbReference type="Pfam" id="PF01361"/>
    </source>
</evidence>